<reference evidence="1" key="1">
    <citation type="journal article" date="2014" name="Int. J. Syst. Evol. Microbiol.">
        <title>Complete genome sequence of Corynebacterium casei LMG S-19264T (=DSM 44701T), isolated from a smear-ripened cheese.</title>
        <authorList>
            <consortium name="US DOE Joint Genome Institute (JGI-PGF)"/>
            <person name="Walter F."/>
            <person name="Albersmeier A."/>
            <person name="Kalinowski J."/>
            <person name="Ruckert C."/>
        </authorList>
    </citation>
    <scope>NUCLEOTIDE SEQUENCE</scope>
    <source>
        <strain evidence="1">CGMCC 1.15725</strain>
    </source>
</reference>
<organism evidence="1 2">
    <name type="scientific">Aliidongia dinghuensis</name>
    <dbReference type="NCBI Taxonomy" id="1867774"/>
    <lineage>
        <taxon>Bacteria</taxon>
        <taxon>Pseudomonadati</taxon>
        <taxon>Pseudomonadota</taxon>
        <taxon>Alphaproteobacteria</taxon>
        <taxon>Rhodospirillales</taxon>
        <taxon>Dongiaceae</taxon>
        <taxon>Aliidongia</taxon>
    </lineage>
</organism>
<reference evidence="1" key="2">
    <citation type="submission" date="2020-09" db="EMBL/GenBank/DDBJ databases">
        <authorList>
            <person name="Sun Q."/>
            <person name="Zhou Y."/>
        </authorList>
    </citation>
    <scope>NUCLEOTIDE SEQUENCE</scope>
    <source>
        <strain evidence="1">CGMCC 1.15725</strain>
    </source>
</reference>
<dbReference type="AlphaFoldDB" id="A0A8J2YV49"/>
<evidence type="ECO:0000313" key="2">
    <source>
        <dbReference type="Proteomes" id="UP000646365"/>
    </source>
</evidence>
<protein>
    <submittedName>
        <fullName evidence="1">Uncharacterized protein</fullName>
    </submittedName>
</protein>
<proteinExistence type="predicted"/>
<dbReference type="InterPro" id="IPR016181">
    <property type="entry name" value="Acyl_CoA_acyltransferase"/>
</dbReference>
<sequence>MHTEFLVANCGLTLSEFSAIDRLDGQMYQELAARDLWATFSADFYALKLFNASARDMGYGELVPIYDPMVEHIDQTNGLWLALRDRAGEPVGAMACRLREVTTDLARAFADCSFLMGPMPPAGARCSVDAVDLGQLRGPLVFAGALWVRPERQGAFLSKLLFQAIVRMAFARWKPTALVSLVAERDINMSMRIYGFRRVNGLVRFTDPRWKGLPRYALLSLDQHEIRERLLGLGALPVVPTGSGREDRIVRTEPAPEPIAAE</sequence>
<gene>
    <name evidence="1" type="ORF">GCM10011611_31170</name>
</gene>
<dbReference type="Proteomes" id="UP000646365">
    <property type="component" value="Unassembled WGS sequence"/>
</dbReference>
<dbReference type="RefSeq" id="WP_189047325.1">
    <property type="nucleotide sequence ID" value="NZ_BMJQ01000007.1"/>
</dbReference>
<keyword evidence="2" id="KW-1185">Reference proteome</keyword>
<comment type="caution">
    <text evidence="1">The sequence shown here is derived from an EMBL/GenBank/DDBJ whole genome shotgun (WGS) entry which is preliminary data.</text>
</comment>
<dbReference type="EMBL" id="BMJQ01000007">
    <property type="protein sequence ID" value="GGF22864.1"/>
    <property type="molecule type" value="Genomic_DNA"/>
</dbReference>
<name>A0A8J2YV49_9PROT</name>
<accession>A0A8J2YV49</accession>
<evidence type="ECO:0000313" key="1">
    <source>
        <dbReference type="EMBL" id="GGF22864.1"/>
    </source>
</evidence>
<dbReference type="SUPFAM" id="SSF55729">
    <property type="entry name" value="Acyl-CoA N-acyltransferases (Nat)"/>
    <property type="match status" value="1"/>
</dbReference>